<reference evidence="1 2" key="1">
    <citation type="submission" date="2019-05" db="EMBL/GenBank/DDBJ databases">
        <title>Another draft genome of Portunus trituberculatus and its Hox gene families provides insights of decapod evolution.</title>
        <authorList>
            <person name="Jeong J.-H."/>
            <person name="Song I."/>
            <person name="Kim S."/>
            <person name="Choi T."/>
            <person name="Kim D."/>
            <person name="Ryu S."/>
            <person name="Kim W."/>
        </authorList>
    </citation>
    <scope>NUCLEOTIDE SEQUENCE [LARGE SCALE GENOMIC DNA]</scope>
    <source>
        <tissue evidence="1">Muscle</tissue>
    </source>
</reference>
<evidence type="ECO:0000313" key="2">
    <source>
        <dbReference type="Proteomes" id="UP000324222"/>
    </source>
</evidence>
<proteinExistence type="predicted"/>
<dbReference type="AlphaFoldDB" id="A0A5B7GP20"/>
<dbReference type="Proteomes" id="UP000324222">
    <property type="component" value="Unassembled WGS sequence"/>
</dbReference>
<protein>
    <submittedName>
        <fullName evidence="1">Uncharacterized protein</fullName>
    </submittedName>
</protein>
<keyword evidence="2" id="KW-1185">Reference proteome</keyword>
<comment type="caution">
    <text evidence="1">The sequence shown here is derived from an EMBL/GenBank/DDBJ whole genome shotgun (WGS) entry which is preliminary data.</text>
</comment>
<gene>
    <name evidence="1" type="ORF">E2C01_053271</name>
</gene>
<organism evidence="1 2">
    <name type="scientific">Portunus trituberculatus</name>
    <name type="common">Swimming crab</name>
    <name type="synonym">Neptunus trituberculatus</name>
    <dbReference type="NCBI Taxonomy" id="210409"/>
    <lineage>
        <taxon>Eukaryota</taxon>
        <taxon>Metazoa</taxon>
        <taxon>Ecdysozoa</taxon>
        <taxon>Arthropoda</taxon>
        <taxon>Crustacea</taxon>
        <taxon>Multicrustacea</taxon>
        <taxon>Malacostraca</taxon>
        <taxon>Eumalacostraca</taxon>
        <taxon>Eucarida</taxon>
        <taxon>Decapoda</taxon>
        <taxon>Pleocyemata</taxon>
        <taxon>Brachyura</taxon>
        <taxon>Eubrachyura</taxon>
        <taxon>Portunoidea</taxon>
        <taxon>Portunidae</taxon>
        <taxon>Portuninae</taxon>
        <taxon>Portunus</taxon>
    </lineage>
</organism>
<sequence length="46" mass="5170">MYRVVGPQLFGLPVSDANHHHSYRSSGDEGQAGLHFLIQRVHEGRL</sequence>
<evidence type="ECO:0000313" key="1">
    <source>
        <dbReference type="EMBL" id="MPC59255.1"/>
    </source>
</evidence>
<accession>A0A5B7GP20</accession>
<dbReference type="EMBL" id="VSRR010016395">
    <property type="protein sequence ID" value="MPC59255.1"/>
    <property type="molecule type" value="Genomic_DNA"/>
</dbReference>
<name>A0A5B7GP20_PORTR</name>